<dbReference type="GO" id="GO:0007099">
    <property type="term" value="P:centriole replication"/>
    <property type="evidence" value="ECO:0007669"/>
    <property type="project" value="InterPro"/>
</dbReference>
<dbReference type="AlphaFoldDB" id="A0A8C9WLK2"/>
<dbReference type="InterPro" id="IPR031447">
    <property type="entry name" value="MNR"/>
</dbReference>
<sequence length="193" mass="21472">VTSPSPIVIEKLGPKVEAAVNDGEASTCSSMCFSVLSEERLEAAVRLAKRDLRRRRLESILKLGLHFSNPWQTCGRTEKKCCCILFNQHVSKGKVKAANPNKEVTKSGARVKVYSPQKLALPPRPPHGQSLPTRDFDPGTEVRNQEPDLSREIHRLQKELGSYIQKVEQLADKGERDPGRSGKVVFTESKTVN</sequence>
<protein>
    <submittedName>
        <fullName evidence="2">Si:dkey-243i1.1</fullName>
    </submittedName>
</protein>
<proteinExistence type="predicted"/>
<gene>
    <name evidence="2" type="primary">kiaa0753</name>
</gene>
<reference evidence="2" key="3">
    <citation type="submission" date="2025-09" db="UniProtKB">
        <authorList>
            <consortium name="Ensembl"/>
        </authorList>
    </citation>
    <scope>IDENTIFICATION</scope>
</reference>
<keyword evidence="3" id="KW-1185">Reference proteome</keyword>
<evidence type="ECO:0000313" key="3">
    <source>
        <dbReference type="Proteomes" id="UP000694397"/>
    </source>
</evidence>
<feature type="region of interest" description="Disordered" evidence="1">
    <location>
        <begin position="119"/>
        <end position="148"/>
    </location>
</feature>
<dbReference type="PANTHER" id="PTHR15732:SF4">
    <property type="entry name" value="PROTEIN MOONRAKER"/>
    <property type="match status" value="1"/>
</dbReference>
<name>A0A8C9WLK2_SCLFO</name>
<dbReference type="Ensembl" id="ENSSFOT00015081568.1">
    <property type="protein sequence ID" value="ENSSFOP00015078413.1"/>
    <property type="gene ID" value="ENSSFOG00015005093.2"/>
</dbReference>
<dbReference type="GO" id="GO:0034451">
    <property type="term" value="C:centriolar satellite"/>
    <property type="evidence" value="ECO:0007669"/>
    <property type="project" value="TreeGrafter"/>
</dbReference>
<accession>A0A8C9WLK2</accession>
<evidence type="ECO:0000313" key="2">
    <source>
        <dbReference type="Ensembl" id="ENSSFOP00015078413.1"/>
    </source>
</evidence>
<dbReference type="Proteomes" id="UP000694397">
    <property type="component" value="Chromosome 10"/>
</dbReference>
<reference evidence="2 3" key="1">
    <citation type="submission" date="2019-04" db="EMBL/GenBank/DDBJ databases">
        <authorList>
            <consortium name="Wellcome Sanger Institute Data Sharing"/>
        </authorList>
    </citation>
    <scope>NUCLEOTIDE SEQUENCE [LARGE SCALE GENOMIC DNA]</scope>
</reference>
<feature type="region of interest" description="Disordered" evidence="1">
    <location>
        <begin position="170"/>
        <end position="193"/>
    </location>
</feature>
<evidence type="ECO:0000256" key="1">
    <source>
        <dbReference type="SAM" id="MobiDB-lite"/>
    </source>
</evidence>
<dbReference type="PANTHER" id="PTHR15732">
    <property type="entry name" value="PROTEIN MOONRAKER"/>
    <property type="match status" value="1"/>
</dbReference>
<dbReference type="GO" id="GO:0071539">
    <property type="term" value="P:protein localization to centrosome"/>
    <property type="evidence" value="ECO:0007669"/>
    <property type="project" value="TreeGrafter"/>
</dbReference>
<feature type="compositionally biased region" description="Basic and acidic residues" evidence="1">
    <location>
        <begin position="170"/>
        <end position="180"/>
    </location>
</feature>
<reference evidence="2" key="2">
    <citation type="submission" date="2025-08" db="UniProtKB">
        <authorList>
            <consortium name="Ensembl"/>
        </authorList>
    </citation>
    <scope>IDENTIFICATION</scope>
</reference>
<organism evidence="2 3">
    <name type="scientific">Scleropages formosus</name>
    <name type="common">Asian bonytongue</name>
    <name type="synonym">Osteoglossum formosum</name>
    <dbReference type="NCBI Taxonomy" id="113540"/>
    <lineage>
        <taxon>Eukaryota</taxon>
        <taxon>Metazoa</taxon>
        <taxon>Chordata</taxon>
        <taxon>Craniata</taxon>
        <taxon>Vertebrata</taxon>
        <taxon>Euteleostomi</taxon>
        <taxon>Actinopterygii</taxon>
        <taxon>Neopterygii</taxon>
        <taxon>Teleostei</taxon>
        <taxon>Osteoglossocephala</taxon>
        <taxon>Osteoglossomorpha</taxon>
        <taxon>Osteoglossiformes</taxon>
        <taxon>Osteoglossidae</taxon>
        <taxon>Scleropages</taxon>
    </lineage>
</organism>
<dbReference type="Pfam" id="PF15718">
    <property type="entry name" value="MNR"/>
    <property type="match status" value="1"/>
</dbReference>
<dbReference type="GeneTree" id="ENSGT00390000009714"/>